<feature type="transmembrane region" description="Helical" evidence="7">
    <location>
        <begin position="94"/>
        <end position="117"/>
    </location>
</feature>
<keyword evidence="6 7" id="KW-0472">Membrane</keyword>
<dbReference type="RefSeq" id="WP_109805785.1">
    <property type="nucleotide sequence ID" value="NZ_QGKS01000493.1"/>
</dbReference>
<evidence type="ECO:0000313" key="8">
    <source>
        <dbReference type="EMBL" id="PWR07003.1"/>
    </source>
</evidence>
<evidence type="ECO:0000256" key="1">
    <source>
        <dbReference type="ARBA" id="ARBA00004141"/>
    </source>
</evidence>
<keyword evidence="4 7" id="KW-0812">Transmembrane</keyword>
<dbReference type="AlphaFoldDB" id="A0A317D314"/>
<feature type="transmembrane region" description="Helical" evidence="7">
    <location>
        <begin position="6"/>
        <end position="22"/>
    </location>
</feature>
<feature type="transmembrane region" description="Helical" evidence="7">
    <location>
        <begin position="194"/>
        <end position="213"/>
    </location>
</feature>
<dbReference type="GO" id="GO:0016020">
    <property type="term" value="C:membrane"/>
    <property type="evidence" value="ECO:0007669"/>
    <property type="project" value="UniProtKB-SubCell"/>
</dbReference>
<evidence type="ECO:0000256" key="7">
    <source>
        <dbReference type="SAM" id="Phobius"/>
    </source>
</evidence>
<feature type="transmembrane region" description="Helical" evidence="7">
    <location>
        <begin position="287"/>
        <end position="306"/>
    </location>
</feature>
<evidence type="ECO:0000313" key="9">
    <source>
        <dbReference type="Proteomes" id="UP000246050"/>
    </source>
</evidence>
<evidence type="ECO:0000256" key="6">
    <source>
        <dbReference type="ARBA" id="ARBA00023136"/>
    </source>
</evidence>
<name>A0A317D314_9ACTN</name>
<reference evidence="8 9" key="1">
    <citation type="submission" date="2018-05" db="EMBL/GenBank/DDBJ databases">
        <title>Micromonosporas from Atacama Desert.</title>
        <authorList>
            <person name="Carro L."/>
            <person name="Golinska P."/>
            <person name="Klenk H.-P."/>
            <person name="Goodfellow M."/>
        </authorList>
    </citation>
    <scope>NUCLEOTIDE SEQUENCE [LARGE SCALE GENOMIC DNA]</scope>
    <source>
        <strain evidence="8 9">4G51</strain>
    </source>
</reference>
<protein>
    <recommendedName>
        <fullName evidence="10">AEC family transporter</fullName>
    </recommendedName>
</protein>
<feature type="transmembrane region" description="Helical" evidence="7">
    <location>
        <begin position="59"/>
        <end position="82"/>
    </location>
</feature>
<dbReference type="EMBL" id="QGKS01000493">
    <property type="protein sequence ID" value="PWR07003.1"/>
    <property type="molecule type" value="Genomic_DNA"/>
</dbReference>
<evidence type="ECO:0000256" key="5">
    <source>
        <dbReference type="ARBA" id="ARBA00022989"/>
    </source>
</evidence>
<sequence length="307" mass="31348">MQGVLTGFAVIITVIAVGYALGRGGVLGPEAATVLSRVAFFVATPALLFETVARADVHAVLSSALVVTVASTTAVATLFVVVAKLCWHRSVPEATIGALASSYVNAANIGIPVAVYVLGDASFVAPILMFQLVVMAPLAFAVLELTTARRRRSLVTAVTQPLTNPVTVACALGLVVSLTGWLPPEPVLRPVELVAAMAVPATLIAYGISLHGAPAPGAGDTGRDVRLAVFLKTVAQPAIAYLVARFAMGLPHPLVLACTVTAALPTAQNVFVYAIRYGRGAVLARDSVLLSTAAAVPVLVGVAVLGS</sequence>
<proteinExistence type="predicted"/>
<comment type="caution">
    <text evidence="8">The sequence shown here is derived from an EMBL/GenBank/DDBJ whole genome shotgun (WGS) entry which is preliminary data.</text>
</comment>
<dbReference type="OrthoDB" id="5405318at2"/>
<dbReference type="PANTHER" id="PTHR36838">
    <property type="entry name" value="AUXIN EFFLUX CARRIER FAMILY PROTEIN"/>
    <property type="match status" value="1"/>
</dbReference>
<feature type="transmembrane region" description="Helical" evidence="7">
    <location>
        <begin position="164"/>
        <end position="182"/>
    </location>
</feature>
<evidence type="ECO:0000256" key="3">
    <source>
        <dbReference type="ARBA" id="ARBA00022475"/>
    </source>
</evidence>
<feature type="transmembrane region" description="Helical" evidence="7">
    <location>
        <begin position="123"/>
        <end position="143"/>
    </location>
</feature>
<keyword evidence="3" id="KW-1003">Cell membrane</keyword>
<evidence type="ECO:0000256" key="2">
    <source>
        <dbReference type="ARBA" id="ARBA00022448"/>
    </source>
</evidence>
<keyword evidence="5 7" id="KW-1133">Transmembrane helix</keyword>
<dbReference type="Proteomes" id="UP000246050">
    <property type="component" value="Unassembled WGS sequence"/>
</dbReference>
<keyword evidence="2" id="KW-0813">Transport</keyword>
<feature type="transmembrane region" description="Helical" evidence="7">
    <location>
        <begin position="34"/>
        <end position="53"/>
    </location>
</feature>
<comment type="subcellular location">
    <subcellularLocation>
        <location evidence="1">Membrane</location>
        <topology evidence="1">Multi-pass membrane protein</topology>
    </subcellularLocation>
</comment>
<feature type="transmembrane region" description="Helical" evidence="7">
    <location>
        <begin position="225"/>
        <end position="248"/>
    </location>
</feature>
<evidence type="ECO:0000256" key="4">
    <source>
        <dbReference type="ARBA" id="ARBA00022692"/>
    </source>
</evidence>
<dbReference type="PANTHER" id="PTHR36838:SF3">
    <property type="entry name" value="TRANSPORTER AUXIN EFFLUX CARRIER EC FAMILY"/>
    <property type="match status" value="1"/>
</dbReference>
<gene>
    <name evidence="8" type="ORF">DKT69_35830</name>
</gene>
<feature type="transmembrane region" description="Helical" evidence="7">
    <location>
        <begin position="254"/>
        <end position="275"/>
    </location>
</feature>
<dbReference type="GO" id="GO:0055085">
    <property type="term" value="P:transmembrane transport"/>
    <property type="evidence" value="ECO:0007669"/>
    <property type="project" value="InterPro"/>
</dbReference>
<evidence type="ECO:0008006" key="10">
    <source>
        <dbReference type="Google" id="ProtNLM"/>
    </source>
</evidence>
<dbReference type="InterPro" id="IPR004776">
    <property type="entry name" value="Mem_transp_PIN-like"/>
</dbReference>
<accession>A0A317D314</accession>
<organism evidence="8 9">
    <name type="scientific">Micromonospora sicca</name>
    <dbReference type="NCBI Taxonomy" id="2202420"/>
    <lineage>
        <taxon>Bacteria</taxon>
        <taxon>Bacillati</taxon>
        <taxon>Actinomycetota</taxon>
        <taxon>Actinomycetes</taxon>
        <taxon>Micromonosporales</taxon>
        <taxon>Micromonosporaceae</taxon>
        <taxon>Micromonospora</taxon>
    </lineage>
</organism>
<dbReference type="Pfam" id="PF03547">
    <property type="entry name" value="Mem_trans"/>
    <property type="match status" value="1"/>
</dbReference>